<dbReference type="CDD" id="cd03058">
    <property type="entry name" value="GST_N_Tau"/>
    <property type="match status" value="1"/>
</dbReference>
<dbReference type="InterPro" id="IPR036249">
    <property type="entry name" value="Thioredoxin-like_sf"/>
</dbReference>
<dbReference type="GO" id="GO:0004364">
    <property type="term" value="F:glutathione transferase activity"/>
    <property type="evidence" value="ECO:0007669"/>
    <property type="project" value="UniProtKB-EC"/>
</dbReference>
<evidence type="ECO:0000313" key="6">
    <source>
        <dbReference type="Proteomes" id="UP000008311"/>
    </source>
</evidence>
<keyword evidence="2" id="KW-0808">Transferase</keyword>
<accession>B9SDH6</accession>
<dbReference type="InterPro" id="IPR004045">
    <property type="entry name" value="Glutathione_S-Trfase_N"/>
</dbReference>
<evidence type="ECO:0000256" key="3">
    <source>
        <dbReference type="ARBA" id="ARBA00047960"/>
    </source>
</evidence>
<dbReference type="GO" id="GO:0016829">
    <property type="term" value="F:lyase activity"/>
    <property type="evidence" value="ECO:0007669"/>
    <property type="project" value="UniProtKB-KW"/>
</dbReference>
<dbReference type="InParanoid" id="B9SDH6"/>
<dbReference type="Proteomes" id="UP000008311">
    <property type="component" value="Unassembled WGS sequence"/>
</dbReference>
<dbReference type="EMBL" id="EQ973927">
    <property type="protein sequence ID" value="EEF38413.1"/>
    <property type="molecule type" value="Genomic_DNA"/>
</dbReference>
<gene>
    <name evidence="5" type="ORF">RCOM_1517930</name>
</gene>
<protein>
    <recommendedName>
        <fullName evidence="1">glutathione transferase</fullName>
        <ecNumber evidence="1">2.5.1.18</ecNumber>
    </recommendedName>
</protein>
<evidence type="ECO:0000256" key="2">
    <source>
        <dbReference type="ARBA" id="ARBA00022679"/>
    </source>
</evidence>
<reference evidence="6" key="1">
    <citation type="journal article" date="2010" name="Nat. Biotechnol.">
        <title>Draft genome sequence of the oilseed species Ricinus communis.</title>
        <authorList>
            <person name="Chan A.P."/>
            <person name="Crabtree J."/>
            <person name="Zhao Q."/>
            <person name="Lorenzi H."/>
            <person name="Orvis J."/>
            <person name="Puiu D."/>
            <person name="Melake-Berhan A."/>
            <person name="Jones K.M."/>
            <person name="Redman J."/>
            <person name="Chen G."/>
            <person name="Cahoon E.B."/>
            <person name="Gedil M."/>
            <person name="Stanke M."/>
            <person name="Haas B.J."/>
            <person name="Wortman J.R."/>
            <person name="Fraser-Liggett C.M."/>
            <person name="Ravel J."/>
            <person name="Rabinowicz P.D."/>
        </authorList>
    </citation>
    <scope>NUCLEOTIDE SEQUENCE [LARGE SCALE GENOMIC DNA]</scope>
    <source>
        <strain evidence="6">cv. Hale</strain>
    </source>
</reference>
<dbReference type="PANTHER" id="PTHR44548:SF4">
    <property type="entry name" value="S-TRANSFERASE, PUTATIVE-RELATED"/>
    <property type="match status" value="1"/>
</dbReference>
<dbReference type="SUPFAM" id="SSF52833">
    <property type="entry name" value="Thioredoxin-like"/>
    <property type="match status" value="1"/>
</dbReference>
<proteinExistence type="predicted"/>
<dbReference type="AlphaFoldDB" id="B9SDH6"/>
<organism evidence="5 6">
    <name type="scientific">Ricinus communis</name>
    <name type="common">Castor bean</name>
    <dbReference type="NCBI Taxonomy" id="3988"/>
    <lineage>
        <taxon>Eukaryota</taxon>
        <taxon>Viridiplantae</taxon>
        <taxon>Streptophyta</taxon>
        <taxon>Embryophyta</taxon>
        <taxon>Tracheophyta</taxon>
        <taxon>Spermatophyta</taxon>
        <taxon>Magnoliopsida</taxon>
        <taxon>eudicotyledons</taxon>
        <taxon>Gunneridae</taxon>
        <taxon>Pentapetalae</taxon>
        <taxon>rosids</taxon>
        <taxon>fabids</taxon>
        <taxon>Malpighiales</taxon>
        <taxon>Euphorbiaceae</taxon>
        <taxon>Acalyphoideae</taxon>
        <taxon>Acalypheae</taxon>
        <taxon>Ricinus</taxon>
    </lineage>
</organism>
<evidence type="ECO:0000259" key="4">
    <source>
        <dbReference type="PROSITE" id="PS50404"/>
    </source>
</evidence>
<dbReference type="eggNOG" id="KOG0406">
    <property type="taxonomic scope" value="Eukaryota"/>
</dbReference>
<keyword evidence="6" id="KW-1185">Reference proteome</keyword>
<sequence length="98" mass="11164">MGSQEVILLGCWFSPCSHRVQWALKLKGIHYQFMEEDISNKSPFLLKHNPVTRKIPVLIHDGKAIVDSLSIIEYIDETWNHVPIASRSLRESHGSLLG</sequence>
<name>B9SDH6_RICCO</name>
<dbReference type="PROSITE" id="PS50404">
    <property type="entry name" value="GST_NTER"/>
    <property type="match status" value="1"/>
</dbReference>
<keyword evidence="5" id="KW-0456">Lyase</keyword>
<dbReference type="EC" id="2.5.1.18" evidence="1"/>
<evidence type="ECO:0000256" key="1">
    <source>
        <dbReference type="ARBA" id="ARBA00012452"/>
    </source>
</evidence>
<feature type="domain" description="GST N-terminal" evidence="4">
    <location>
        <begin position="4"/>
        <end position="83"/>
    </location>
</feature>
<dbReference type="PANTHER" id="PTHR44548">
    <property type="entry name" value="GST N-TERMINAL DOMAIN-CONTAINING PROTEIN"/>
    <property type="match status" value="1"/>
</dbReference>
<dbReference type="Pfam" id="PF13409">
    <property type="entry name" value="GST_N_2"/>
    <property type="match status" value="1"/>
</dbReference>
<comment type="catalytic activity">
    <reaction evidence="3">
        <text>RX + glutathione = an S-substituted glutathione + a halide anion + H(+)</text>
        <dbReference type="Rhea" id="RHEA:16437"/>
        <dbReference type="ChEBI" id="CHEBI:15378"/>
        <dbReference type="ChEBI" id="CHEBI:16042"/>
        <dbReference type="ChEBI" id="CHEBI:17792"/>
        <dbReference type="ChEBI" id="CHEBI:57925"/>
        <dbReference type="ChEBI" id="CHEBI:90779"/>
        <dbReference type="EC" id="2.5.1.18"/>
    </reaction>
</comment>
<evidence type="ECO:0000313" key="5">
    <source>
        <dbReference type="EMBL" id="EEF38413.1"/>
    </source>
</evidence>
<dbReference type="FunFam" id="3.40.30.10:FF:000014">
    <property type="entry name" value="Tau class glutathione S-transferase"/>
    <property type="match status" value="1"/>
</dbReference>
<dbReference type="Gene3D" id="3.40.30.10">
    <property type="entry name" value="Glutaredoxin"/>
    <property type="match status" value="1"/>
</dbReference>